<feature type="compositionally biased region" description="Low complexity" evidence="1">
    <location>
        <begin position="22"/>
        <end position="46"/>
    </location>
</feature>
<dbReference type="EMBL" id="JACCJB010000006">
    <property type="protein sequence ID" value="KAF6226174.1"/>
    <property type="molecule type" value="Genomic_DNA"/>
</dbReference>
<proteinExistence type="predicted"/>
<dbReference type="GeneID" id="59337435"/>
<evidence type="ECO:0000313" key="2">
    <source>
        <dbReference type="EMBL" id="KAF6226174.1"/>
    </source>
</evidence>
<dbReference type="RefSeq" id="XP_037154727.1">
    <property type="nucleotide sequence ID" value="XM_037299901.1"/>
</dbReference>
<evidence type="ECO:0000256" key="1">
    <source>
        <dbReference type="SAM" id="MobiDB-lite"/>
    </source>
</evidence>
<sequence length="105" mass="11007">MSYGEPHLIGASLPDLPSDHGTVQQAPPQVPTTSSSTPLVVTTAASDPKDSAKHERGIQCVLIAPTDKRSMSTGAILVGPGKVSMSKNIIWDERKSANLVGNLFV</sequence>
<dbReference type="AlphaFoldDB" id="A0A8H6FFQ0"/>
<gene>
    <name evidence="2" type="ORF">HO133_009040</name>
</gene>
<feature type="region of interest" description="Disordered" evidence="1">
    <location>
        <begin position="1"/>
        <end position="54"/>
    </location>
</feature>
<comment type="caution">
    <text evidence="2">The sequence shown here is derived from an EMBL/GenBank/DDBJ whole genome shotgun (WGS) entry which is preliminary data.</text>
</comment>
<dbReference type="Proteomes" id="UP000593566">
    <property type="component" value="Unassembled WGS sequence"/>
</dbReference>
<keyword evidence="3" id="KW-1185">Reference proteome</keyword>
<evidence type="ECO:0000313" key="3">
    <source>
        <dbReference type="Proteomes" id="UP000593566"/>
    </source>
</evidence>
<organism evidence="2 3">
    <name type="scientific">Letharia lupina</name>
    <dbReference type="NCBI Taxonomy" id="560253"/>
    <lineage>
        <taxon>Eukaryota</taxon>
        <taxon>Fungi</taxon>
        <taxon>Dikarya</taxon>
        <taxon>Ascomycota</taxon>
        <taxon>Pezizomycotina</taxon>
        <taxon>Lecanoromycetes</taxon>
        <taxon>OSLEUM clade</taxon>
        <taxon>Lecanoromycetidae</taxon>
        <taxon>Lecanorales</taxon>
        <taxon>Lecanorineae</taxon>
        <taxon>Parmeliaceae</taxon>
        <taxon>Letharia</taxon>
    </lineage>
</organism>
<name>A0A8H6FFQ0_9LECA</name>
<reference evidence="2 3" key="1">
    <citation type="journal article" date="2020" name="Genomics">
        <title>Complete, high-quality genomes from long-read metagenomic sequencing of two wolf lichen thalli reveals enigmatic genome architecture.</title>
        <authorList>
            <person name="McKenzie S.K."/>
            <person name="Walston R.F."/>
            <person name="Allen J.L."/>
        </authorList>
    </citation>
    <scope>NUCLEOTIDE SEQUENCE [LARGE SCALE GENOMIC DNA]</scope>
    <source>
        <strain evidence="2">WasteWater1</strain>
    </source>
</reference>
<accession>A0A8H6FFQ0</accession>
<protein>
    <submittedName>
        <fullName evidence="2">Uncharacterized protein</fullName>
    </submittedName>
</protein>